<dbReference type="SUPFAM" id="SSF53383">
    <property type="entry name" value="PLP-dependent transferases"/>
    <property type="match status" value="1"/>
</dbReference>
<keyword evidence="4" id="KW-0663">Pyridoxal phosphate</keyword>
<dbReference type="CDD" id="cd00609">
    <property type="entry name" value="AAT_like"/>
    <property type="match status" value="1"/>
</dbReference>
<evidence type="ECO:0000313" key="6">
    <source>
        <dbReference type="EMBL" id="WYJ76461.1"/>
    </source>
</evidence>
<evidence type="ECO:0000256" key="2">
    <source>
        <dbReference type="ARBA" id="ARBA00022576"/>
    </source>
</evidence>
<evidence type="ECO:0000256" key="1">
    <source>
        <dbReference type="ARBA" id="ARBA00001933"/>
    </source>
</evidence>
<reference evidence="6 7" key="1">
    <citation type="submission" date="2021-03" db="EMBL/GenBank/DDBJ databases">
        <authorList>
            <person name="Gilmore M.S."/>
            <person name="Schwartzman J."/>
            <person name="Van Tyne D."/>
            <person name="Martin M."/>
            <person name="Earl A.M."/>
            <person name="Manson A.L."/>
            <person name="Straub T."/>
            <person name="Salamzade R."/>
            <person name="Saavedra J."/>
            <person name="Lebreton F."/>
            <person name="Prichula J."/>
            <person name="Schaufler K."/>
            <person name="Gaca A."/>
            <person name="Sgardioli B."/>
            <person name="Wagenaar J."/>
            <person name="Strong T."/>
        </authorList>
    </citation>
    <scope>NUCLEOTIDE SEQUENCE [LARGE SCALE GENOMIC DNA]</scope>
    <source>
        <strain evidence="6 7">DIV2402</strain>
    </source>
</reference>
<protein>
    <submittedName>
        <fullName evidence="6">2-aminoadipate transaminase</fullName>
    </submittedName>
</protein>
<organism evidence="6 7">
    <name type="scientific">Candidatus Enterococcus lowellii</name>
    <dbReference type="NCBI Taxonomy" id="2230877"/>
    <lineage>
        <taxon>Bacteria</taxon>
        <taxon>Bacillati</taxon>
        <taxon>Bacillota</taxon>
        <taxon>Bacilli</taxon>
        <taxon>Lactobacillales</taxon>
        <taxon>Enterococcaceae</taxon>
        <taxon>Enterococcus</taxon>
    </lineage>
</organism>
<dbReference type="Gene3D" id="3.40.640.10">
    <property type="entry name" value="Type I PLP-dependent aspartate aminotransferase-like (Major domain)"/>
    <property type="match status" value="1"/>
</dbReference>
<proteinExistence type="predicted"/>
<reference evidence="6 7" key="2">
    <citation type="submission" date="2024-03" db="EMBL/GenBank/DDBJ databases">
        <title>The Genome Sequence of Enterococcus sp. DIV2402.</title>
        <authorList>
            <consortium name="The Broad Institute Genomics Platform"/>
            <consortium name="The Broad Institute Microbial Omics Core"/>
            <consortium name="The Broad Institute Genomic Center for Infectious Diseases"/>
            <person name="Earl A."/>
            <person name="Manson A."/>
            <person name="Gilmore M."/>
            <person name="Schwartman J."/>
            <person name="Shea T."/>
            <person name="Abouelleil A."/>
            <person name="Cao P."/>
            <person name="Chapman S."/>
            <person name="Cusick C."/>
            <person name="Young S."/>
            <person name="Neafsey D."/>
            <person name="Nusbaum C."/>
            <person name="Birren B."/>
        </authorList>
    </citation>
    <scope>NUCLEOTIDE SEQUENCE [LARGE SCALE GENOMIC DNA]</scope>
    <source>
        <strain evidence="6 7">DIV2402</strain>
    </source>
</reference>
<keyword evidence="2" id="KW-0032">Aminotransferase</keyword>
<dbReference type="Gene3D" id="3.90.1150.10">
    <property type="entry name" value="Aspartate Aminotransferase, domain 1"/>
    <property type="match status" value="1"/>
</dbReference>
<evidence type="ECO:0000313" key="7">
    <source>
        <dbReference type="Proteomes" id="UP000664701"/>
    </source>
</evidence>
<accession>A0ABZ2SPX6</accession>
<dbReference type="Proteomes" id="UP000664701">
    <property type="component" value="Chromosome"/>
</dbReference>
<dbReference type="InterPro" id="IPR015422">
    <property type="entry name" value="PyrdxlP-dep_Trfase_small"/>
</dbReference>
<dbReference type="InterPro" id="IPR015424">
    <property type="entry name" value="PyrdxlP-dep_Trfase"/>
</dbReference>
<dbReference type="PANTHER" id="PTHR42790">
    <property type="entry name" value="AMINOTRANSFERASE"/>
    <property type="match status" value="1"/>
</dbReference>
<evidence type="ECO:0000256" key="3">
    <source>
        <dbReference type="ARBA" id="ARBA00022679"/>
    </source>
</evidence>
<evidence type="ECO:0000256" key="4">
    <source>
        <dbReference type="ARBA" id="ARBA00022898"/>
    </source>
</evidence>
<dbReference type="PANTHER" id="PTHR42790:SF19">
    <property type="entry name" value="KYNURENINE_ALPHA-AMINOADIPATE AMINOTRANSFERASE, MITOCHONDRIAL"/>
    <property type="match status" value="1"/>
</dbReference>
<evidence type="ECO:0000259" key="5">
    <source>
        <dbReference type="Pfam" id="PF00155"/>
    </source>
</evidence>
<dbReference type="InterPro" id="IPR004839">
    <property type="entry name" value="Aminotransferase_I/II_large"/>
</dbReference>
<dbReference type="Pfam" id="PF00155">
    <property type="entry name" value="Aminotran_1_2"/>
    <property type="match status" value="1"/>
</dbReference>
<dbReference type="InterPro" id="IPR015421">
    <property type="entry name" value="PyrdxlP-dep_Trfase_major"/>
</dbReference>
<keyword evidence="7" id="KW-1185">Reference proteome</keyword>
<gene>
    <name evidence="6" type="ORF">DOK78_001093</name>
</gene>
<dbReference type="InterPro" id="IPR050859">
    <property type="entry name" value="Class-I_PLP-dep_aminotransf"/>
</dbReference>
<dbReference type="EMBL" id="CP147251">
    <property type="protein sequence ID" value="WYJ76461.1"/>
    <property type="molecule type" value="Genomic_DNA"/>
</dbReference>
<keyword evidence="3" id="KW-0808">Transferase</keyword>
<dbReference type="RefSeq" id="WP_207941432.1">
    <property type="nucleotide sequence ID" value="NZ_CP147251.1"/>
</dbReference>
<sequence>MALKFAKRVADIQSSEVRELLKLTEQPDFISFAGGLPAPELFPVDEIKKVNEVLLEKDGQAALQYSTTEGFEPLREWIANRMNQRLQTNFNKDNILITSGSQQAIDLTGKIFLDEGDIVFCESPTYLAALNAFRAYGCEFVEVATDEQGMMMEDLEAKIEQYPHAKLIYVIPEFQNPTGLSWGLERRQQLAKLSAEHQIPVLEDNPYGELRFEGEAFPSIRHFDQAGTVICTGTFSKIFCPGYRIGWLAADEEILQRYTIMKQGTDLHSNTKAQREIATYLELYDIDTHIHKILELYRQRRDTMLRKLTEVFPKEVQFTRPEGGLFVWVTLPEQLDVTPILQDCLAEKIAFVSGETFYPNSKKRNTFRLNFSNMPEDKIELGLEKMGRVLQKYLEN</sequence>
<feature type="domain" description="Aminotransferase class I/classII large" evidence="5">
    <location>
        <begin position="45"/>
        <end position="384"/>
    </location>
</feature>
<name>A0ABZ2SPX6_9ENTE</name>
<comment type="cofactor">
    <cofactor evidence="1">
        <name>pyridoxal 5'-phosphate</name>
        <dbReference type="ChEBI" id="CHEBI:597326"/>
    </cofactor>
</comment>